<organism evidence="1 2">
    <name type="scientific">Mycolicibacterium rufum</name>
    <dbReference type="NCBI Taxonomy" id="318424"/>
    <lineage>
        <taxon>Bacteria</taxon>
        <taxon>Bacillati</taxon>
        <taxon>Actinomycetota</taxon>
        <taxon>Actinomycetes</taxon>
        <taxon>Mycobacteriales</taxon>
        <taxon>Mycobacteriaceae</taxon>
        <taxon>Mycolicibacterium</taxon>
    </lineage>
</organism>
<reference evidence="1" key="2">
    <citation type="journal article" date="2022" name="BMC Genomics">
        <title>Comparative genome analysis of mycobacteria focusing on tRNA and non-coding RNA.</title>
        <authorList>
            <person name="Behra P.R.K."/>
            <person name="Pettersson B.M.F."/>
            <person name="Ramesh M."/>
            <person name="Das S."/>
            <person name="Dasgupta S."/>
            <person name="Kirsebom L.A."/>
        </authorList>
    </citation>
    <scope>NUCLEOTIDE SEQUENCE</scope>
    <source>
        <strain evidence="1">DSM 45406</strain>
    </source>
</reference>
<comment type="caution">
    <text evidence="1">The sequence shown here is derived from an EMBL/GenBank/DDBJ whole genome shotgun (WGS) entry which is preliminary data.</text>
</comment>
<gene>
    <name evidence="1" type="ORF">H7H73_30695</name>
</gene>
<accession>A0A9X2YH48</accession>
<dbReference type="AlphaFoldDB" id="A0A9X2YH48"/>
<dbReference type="EMBL" id="JACKRN010000973">
    <property type="protein sequence ID" value="MCV7074009.1"/>
    <property type="molecule type" value="Genomic_DNA"/>
</dbReference>
<evidence type="ECO:0000313" key="1">
    <source>
        <dbReference type="EMBL" id="MCV7074009.1"/>
    </source>
</evidence>
<name>A0A9X2YH48_9MYCO</name>
<feature type="non-terminal residue" evidence="1">
    <location>
        <position position="88"/>
    </location>
</feature>
<sequence length="88" mass="9690">MRSPWASGRCGLVSADITFRPRWRRAGSAGASVIRRSRRRAFRRRREDGMRFGMLRGAGVRVEATTPTAEVGTDVLGHLGPVPAPCRV</sequence>
<dbReference type="Proteomes" id="UP001140272">
    <property type="component" value="Unassembled WGS sequence"/>
</dbReference>
<evidence type="ECO:0000313" key="2">
    <source>
        <dbReference type="Proteomes" id="UP001140272"/>
    </source>
</evidence>
<protein>
    <submittedName>
        <fullName evidence="1">DUF1990 family protein</fullName>
    </submittedName>
</protein>
<reference evidence="1" key="1">
    <citation type="submission" date="2020-07" db="EMBL/GenBank/DDBJ databases">
        <authorList>
            <person name="Pettersson B.M.F."/>
            <person name="Behra P.R.K."/>
            <person name="Ramesh M."/>
            <person name="Das S."/>
            <person name="Dasgupta S."/>
            <person name="Kirsebom L.A."/>
        </authorList>
    </citation>
    <scope>NUCLEOTIDE SEQUENCE</scope>
    <source>
        <strain evidence="1">DSM 45406</strain>
    </source>
</reference>
<proteinExistence type="predicted"/>